<evidence type="ECO:0000256" key="4">
    <source>
        <dbReference type="SAM" id="MobiDB-lite"/>
    </source>
</evidence>
<keyword evidence="2" id="KW-0809">Transit peptide</keyword>
<protein>
    <submittedName>
        <fullName evidence="5">ATPase</fullName>
    </submittedName>
</protein>
<reference evidence="5 6" key="1">
    <citation type="journal article" date="2014" name="Genome Announc.">
        <title>Complete Genome Sequence of Hyphomicrobium nitrativorans Strain NL23, a Denitrifying Bacterium Isolated from Biofilm of a Methanol-Fed Denitrification System Treating Seawater at the Montreal Biodome.</title>
        <authorList>
            <person name="Martineau C."/>
            <person name="Villeneuve C."/>
            <person name="Mauffrey F."/>
            <person name="Villemur R."/>
        </authorList>
    </citation>
    <scope>NUCLEOTIDE SEQUENCE [LARGE SCALE GENOMIC DNA]</scope>
    <source>
        <strain evidence="5">NL23</strain>
    </source>
</reference>
<dbReference type="GO" id="GO:0043461">
    <property type="term" value="P:proton-transporting ATP synthase complex assembly"/>
    <property type="evidence" value="ECO:0007669"/>
    <property type="project" value="InterPro"/>
</dbReference>
<sequence length="265" mass="28260">MTEDERKSANGSANGQGKEPMTVPVKDALRPPLPKRFYKSASVESRDGAFAILLDGRPVRTPGKRLLAVSVIALAEAVAAEWEAQGERIDPATMPLTRLANTAIDAVSDKMHEVADDIAAFAASDLLCYRAEAPEGLVRRQAEAWDPPLAWARDALGAGLTVQAGLMPVDQPAEAIASVRGALAPLDALSLAATHVLTTLTGSAILALAHVEGRLTLEEVWAAATVDERWQSDLWGRDAEAEARMAERLAEATAAARCLRLLRSR</sequence>
<evidence type="ECO:0000256" key="1">
    <source>
        <dbReference type="ARBA" id="ARBA00008231"/>
    </source>
</evidence>
<dbReference type="InterPro" id="IPR023335">
    <property type="entry name" value="ATP12_ortho_dom_sf"/>
</dbReference>
<keyword evidence="3" id="KW-0143">Chaperone</keyword>
<dbReference type="OrthoDB" id="9797825at2"/>
<evidence type="ECO:0000256" key="3">
    <source>
        <dbReference type="ARBA" id="ARBA00023186"/>
    </source>
</evidence>
<keyword evidence="6" id="KW-1185">Reference proteome</keyword>
<dbReference type="HOGENOM" id="CLU_047893_3_0_5"/>
<dbReference type="InterPro" id="IPR011419">
    <property type="entry name" value="ATP12_ATP_synth-F1-assembly"/>
</dbReference>
<dbReference type="PANTHER" id="PTHR21013:SF10">
    <property type="entry name" value="ATP SYNTHASE MITOCHONDRIAL F1 COMPLEX ASSEMBLY FACTOR 2"/>
    <property type="match status" value="1"/>
</dbReference>
<proteinExistence type="inferred from homology"/>
<dbReference type="Gene3D" id="3.30.2180.10">
    <property type="entry name" value="ATP12-like"/>
    <property type="match status" value="1"/>
</dbReference>
<comment type="similarity">
    <text evidence="1">Belongs to the ATP12 family.</text>
</comment>
<dbReference type="STRING" id="1029756.W911_13740"/>
<dbReference type="PANTHER" id="PTHR21013">
    <property type="entry name" value="ATP SYNTHASE MITOCHONDRIAL F1 COMPLEX ASSEMBLY FACTOR 2/ATP12 PROTEIN, MITOCHONDRIAL PRECURSOR"/>
    <property type="match status" value="1"/>
</dbReference>
<dbReference type="SUPFAM" id="SSF160909">
    <property type="entry name" value="ATP12-like"/>
    <property type="match status" value="1"/>
</dbReference>
<dbReference type="PATRIC" id="fig|1029756.8.peg.2861"/>
<dbReference type="RefSeq" id="WP_023788069.1">
    <property type="nucleotide sequence ID" value="NC_022997.1"/>
</dbReference>
<evidence type="ECO:0000313" key="6">
    <source>
        <dbReference type="Proteomes" id="UP000018542"/>
    </source>
</evidence>
<evidence type="ECO:0000256" key="2">
    <source>
        <dbReference type="ARBA" id="ARBA00022946"/>
    </source>
</evidence>
<dbReference type="KEGG" id="hni:W911_13740"/>
<dbReference type="Gene3D" id="1.10.3580.10">
    <property type="entry name" value="ATP12 ATPase"/>
    <property type="match status" value="1"/>
</dbReference>
<name>V5SGS3_9HYPH</name>
<organism evidence="5 6">
    <name type="scientific">Hyphomicrobium nitrativorans NL23</name>
    <dbReference type="NCBI Taxonomy" id="1029756"/>
    <lineage>
        <taxon>Bacteria</taxon>
        <taxon>Pseudomonadati</taxon>
        <taxon>Pseudomonadota</taxon>
        <taxon>Alphaproteobacteria</taxon>
        <taxon>Hyphomicrobiales</taxon>
        <taxon>Hyphomicrobiaceae</taxon>
        <taxon>Hyphomicrobium</taxon>
    </lineage>
</organism>
<dbReference type="EMBL" id="CP006912">
    <property type="protein sequence ID" value="AHB49235.1"/>
    <property type="molecule type" value="Genomic_DNA"/>
</dbReference>
<gene>
    <name evidence="5" type="ORF">W911_13740</name>
</gene>
<dbReference type="Pfam" id="PF07542">
    <property type="entry name" value="ATP12"/>
    <property type="match status" value="1"/>
</dbReference>
<dbReference type="AlphaFoldDB" id="V5SGS3"/>
<accession>V5SGS3</accession>
<dbReference type="InterPro" id="IPR042272">
    <property type="entry name" value="ATP12_ATP_synth-F1-assembly_N"/>
</dbReference>
<feature type="region of interest" description="Disordered" evidence="4">
    <location>
        <begin position="1"/>
        <end position="31"/>
    </location>
</feature>
<evidence type="ECO:0000313" key="5">
    <source>
        <dbReference type="EMBL" id="AHB49235.1"/>
    </source>
</evidence>
<dbReference type="Proteomes" id="UP000018542">
    <property type="component" value="Chromosome"/>
</dbReference>